<comment type="caution">
    <text evidence="10">The sequence shown here is derived from an EMBL/GenBank/DDBJ whole genome shotgun (WGS) entry which is preliminary data.</text>
</comment>
<evidence type="ECO:0000256" key="2">
    <source>
        <dbReference type="ARBA" id="ARBA00005940"/>
    </source>
</evidence>
<dbReference type="Gene3D" id="2.60.40.1180">
    <property type="entry name" value="Golgi alpha-mannosidase II"/>
    <property type="match status" value="1"/>
</dbReference>
<accession>A0ABX2MK12</accession>
<evidence type="ECO:0000259" key="8">
    <source>
        <dbReference type="Pfam" id="PF08532"/>
    </source>
</evidence>
<dbReference type="Pfam" id="PF08532">
    <property type="entry name" value="Glyco_hydro_42M"/>
    <property type="match status" value="1"/>
</dbReference>
<dbReference type="InterPro" id="IPR029062">
    <property type="entry name" value="Class_I_gatase-like"/>
</dbReference>
<dbReference type="Pfam" id="PF02449">
    <property type="entry name" value="Glyco_hydro_42"/>
    <property type="match status" value="1"/>
</dbReference>
<dbReference type="PANTHER" id="PTHR36447:SF1">
    <property type="entry name" value="BETA-GALACTOSIDASE GANA"/>
    <property type="match status" value="1"/>
</dbReference>
<evidence type="ECO:0000259" key="9">
    <source>
        <dbReference type="Pfam" id="PF08533"/>
    </source>
</evidence>
<evidence type="ECO:0000256" key="5">
    <source>
        <dbReference type="ARBA" id="ARBA00023295"/>
    </source>
</evidence>
<feature type="domain" description="Glycoside hydrolase family 42 N-terminal" evidence="7">
    <location>
        <begin position="14"/>
        <end position="384"/>
    </location>
</feature>
<evidence type="ECO:0000256" key="1">
    <source>
        <dbReference type="ARBA" id="ARBA00001412"/>
    </source>
</evidence>
<name>A0ABX2MK12_9BACL</name>
<keyword evidence="4 6" id="KW-0378">Hydrolase</keyword>
<evidence type="ECO:0000256" key="3">
    <source>
        <dbReference type="ARBA" id="ARBA00012756"/>
    </source>
</evidence>
<dbReference type="Proteomes" id="UP000577724">
    <property type="component" value="Unassembled WGS sequence"/>
</dbReference>
<sequence>MISSKLPKMFYGGDYNPEQWDHETHLEDLRMFQLAGIDIATINVFSWALIQPDEVTYNFEGLDQLINSLYESGVYICLATSTAAHPAWMAKKYPDVLRVDADGRKRKFGGRHNSCPNSPTYRKYSEKIADKLAERYKDHPAVLVWHISNEYGGDCYCDNCEKAFRVYLKERYQTLEQLNKAWNTNFWGHTFYDWDEIVLPSNLSEHWGNNNSTFQGISLDYSRFNSDSMLDCYRLEYDAIKKHIPDSVVTTNLMGFFKQLDYFKWAKYMDIVSWDSYPGLATPVSFTAMAHDLMRGLKDGQPFMLMEQTPSQQNWQPYNSLKRPGVMRLWSYQSVAHGADTIMFFQLRRSVGACEKYHGAVIEHVGHEHTRVFREVAELGKELQLLGDKTLDATVDAKVAIVFDWDNWWAIEKSSGPTVALNYVDQIHKYYAAFFRRNIQVDIVSVDTDISKYDIVLAPVLYMVKPGFAAKLEKFVEAGGTFLTTFFSGIVNESDIVTTGGYPGELRKLLGIWVEEIDALLPEQRNRIVMKEAYGDLEGEFGCGMLCDLLHSEGADIIAEYGDDFYKGMPAVTRNTFGQGEAWYVASDPEDRFLDGLLGQLAANKNIASLLDTPEGVEVTARTKDGQQYLFVMNHNATTQSYDLGKAKAHDLLTDRSLSGTIEIEGRGVQLLEMK</sequence>
<dbReference type="Gene3D" id="3.20.20.80">
    <property type="entry name" value="Glycosidases"/>
    <property type="match status" value="1"/>
</dbReference>
<dbReference type="Pfam" id="PF08533">
    <property type="entry name" value="Glyco_hydro_42C"/>
    <property type="match status" value="1"/>
</dbReference>
<evidence type="ECO:0000256" key="6">
    <source>
        <dbReference type="PIRNR" id="PIRNR001084"/>
    </source>
</evidence>
<comment type="similarity">
    <text evidence="2 6">Belongs to the glycosyl hydrolase 42 family.</text>
</comment>
<dbReference type="InterPro" id="IPR013529">
    <property type="entry name" value="Glyco_hydro_42_N"/>
</dbReference>
<dbReference type="SUPFAM" id="SSF51445">
    <property type="entry name" value="(Trans)glycosidases"/>
    <property type="match status" value="1"/>
</dbReference>
<dbReference type="SUPFAM" id="SSF52317">
    <property type="entry name" value="Class I glutamine amidotransferase-like"/>
    <property type="match status" value="1"/>
</dbReference>
<dbReference type="PIRSF" id="PIRSF001084">
    <property type="entry name" value="B-galactosidase"/>
    <property type="match status" value="1"/>
</dbReference>
<dbReference type="Gene3D" id="3.40.50.880">
    <property type="match status" value="1"/>
</dbReference>
<dbReference type="InterPro" id="IPR013739">
    <property type="entry name" value="Beta_galactosidase_C"/>
</dbReference>
<keyword evidence="5 6" id="KW-0326">Glycosidase</keyword>
<dbReference type="InterPro" id="IPR003476">
    <property type="entry name" value="Glyco_hydro_42"/>
</dbReference>
<comment type="catalytic activity">
    <reaction evidence="1 6">
        <text>Hydrolysis of terminal non-reducing beta-D-galactose residues in beta-D-galactosides.</text>
        <dbReference type="EC" id="3.2.1.23"/>
    </reaction>
</comment>
<feature type="domain" description="Beta-galactosidase trimerisation" evidence="8">
    <location>
        <begin position="397"/>
        <end position="607"/>
    </location>
</feature>
<dbReference type="GeneID" id="97131000"/>
<feature type="domain" description="Beta-galactosidase C-terminal" evidence="9">
    <location>
        <begin position="616"/>
        <end position="674"/>
    </location>
</feature>
<dbReference type="RefSeq" id="WP_175381550.1">
    <property type="nucleotide sequence ID" value="NZ_CBCRYD010000006.1"/>
</dbReference>
<dbReference type="PANTHER" id="PTHR36447">
    <property type="entry name" value="BETA-GALACTOSIDASE GANA"/>
    <property type="match status" value="1"/>
</dbReference>
<dbReference type="EMBL" id="JABMCC010000105">
    <property type="protein sequence ID" value="NUU54382.1"/>
    <property type="molecule type" value="Genomic_DNA"/>
</dbReference>
<dbReference type="InterPro" id="IPR013738">
    <property type="entry name" value="Beta_galactosidase_Trimer"/>
</dbReference>
<proteinExistence type="inferred from homology"/>
<evidence type="ECO:0000313" key="11">
    <source>
        <dbReference type="Proteomes" id="UP000577724"/>
    </source>
</evidence>
<gene>
    <name evidence="10" type="ORF">HP548_09815</name>
</gene>
<dbReference type="CDD" id="cd03143">
    <property type="entry name" value="A4_beta-galactosidase_middle_domain"/>
    <property type="match status" value="1"/>
</dbReference>
<dbReference type="InterPro" id="IPR013780">
    <property type="entry name" value="Glyco_hydro_b"/>
</dbReference>
<dbReference type="EC" id="3.2.1.23" evidence="3 6"/>
<keyword evidence="11" id="KW-1185">Reference proteome</keyword>
<evidence type="ECO:0000256" key="4">
    <source>
        <dbReference type="ARBA" id="ARBA00022801"/>
    </source>
</evidence>
<organism evidence="10 11">
    <name type="scientific">Paenibacillus taichungensis</name>
    <dbReference type="NCBI Taxonomy" id="484184"/>
    <lineage>
        <taxon>Bacteria</taxon>
        <taxon>Bacillati</taxon>
        <taxon>Bacillota</taxon>
        <taxon>Bacilli</taxon>
        <taxon>Bacillales</taxon>
        <taxon>Paenibacillaceae</taxon>
        <taxon>Paenibacillus</taxon>
    </lineage>
</organism>
<evidence type="ECO:0000259" key="7">
    <source>
        <dbReference type="Pfam" id="PF02449"/>
    </source>
</evidence>
<protein>
    <recommendedName>
        <fullName evidence="3 6">Beta-galactosidase</fullName>
        <shortName evidence="6">Beta-gal</shortName>
        <ecNumber evidence="3 6">3.2.1.23</ecNumber>
    </recommendedName>
</protein>
<evidence type="ECO:0000313" key="10">
    <source>
        <dbReference type="EMBL" id="NUU54382.1"/>
    </source>
</evidence>
<dbReference type="InterPro" id="IPR017853">
    <property type="entry name" value="GH"/>
</dbReference>
<reference evidence="10 11" key="1">
    <citation type="submission" date="2020-05" db="EMBL/GenBank/DDBJ databases">
        <title>Genome Sequencing of Type Strains.</title>
        <authorList>
            <person name="Lemaire J.F."/>
            <person name="Inderbitzin P."/>
            <person name="Gregorio O.A."/>
            <person name="Collins S.B."/>
            <person name="Wespe N."/>
            <person name="Knight-Connoni V."/>
        </authorList>
    </citation>
    <scope>NUCLEOTIDE SEQUENCE [LARGE SCALE GENOMIC DNA]</scope>
    <source>
        <strain evidence="10 11">DSM 19942</strain>
    </source>
</reference>